<dbReference type="AlphaFoldDB" id="A0A401ZIV7"/>
<keyword evidence="2" id="KW-1185">Reference proteome</keyword>
<dbReference type="OrthoDB" id="2679869at2"/>
<comment type="caution">
    <text evidence="1">The sequence shown here is derived from an EMBL/GenBank/DDBJ whole genome shotgun (WGS) entry which is preliminary data.</text>
</comment>
<dbReference type="Proteomes" id="UP000287224">
    <property type="component" value="Unassembled WGS sequence"/>
</dbReference>
<dbReference type="RefSeq" id="WP_126597671.1">
    <property type="nucleotide sequence ID" value="NZ_BIFQ01000001.1"/>
</dbReference>
<organism evidence="1 2">
    <name type="scientific">Dictyobacter aurantiacus</name>
    <dbReference type="NCBI Taxonomy" id="1936993"/>
    <lineage>
        <taxon>Bacteria</taxon>
        <taxon>Bacillati</taxon>
        <taxon>Chloroflexota</taxon>
        <taxon>Ktedonobacteria</taxon>
        <taxon>Ktedonobacterales</taxon>
        <taxon>Dictyobacteraceae</taxon>
        <taxon>Dictyobacter</taxon>
    </lineage>
</organism>
<proteinExistence type="predicted"/>
<gene>
    <name evidence="1" type="ORF">KDAU_40930</name>
</gene>
<accession>A0A401ZIV7</accession>
<evidence type="ECO:0000313" key="1">
    <source>
        <dbReference type="EMBL" id="GCE06764.1"/>
    </source>
</evidence>
<reference evidence="2" key="1">
    <citation type="submission" date="2018-12" db="EMBL/GenBank/DDBJ databases">
        <title>Tengunoibacter tsumagoiensis gen. nov., sp. nov., Dictyobacter kobayashii sp. nov., D. alpinus sp. nov., and D. joshuensis sp. nov. and description of Dictyobacteraceae fam. nov. within the order Ktedonobacterales isolated from Tengu-no-mugimeshi.</title>
        <authorList>
            <person name="Wang C.M."/>
            <person name="Zheng Y."/>
            <person name="Sakai Y."/>
            <person name="Toyoda A."/>
            <person name="Minakuchi Y."/>
            <person name="Abe K."/>
            <person name="Yokota A."/>
            <person name="Yabe S."/>
        </authorList>
    </citation>
    <scope>NUCLEOTIDE SEQUENCE [LARGE SCALE GENOMIC DNA]</scope>
    <source>
        <strain evidence="2">S-27</strain>
    </source>
</reference>
<evidence type="ECO:0000313" key="2">
    <source>
        <dbReference type="Proteomes" id="UP000287224"/>
    </source>
</evidence>
<protein>
    <submittedName>
        <fullName evidence="1">Uncharacterized protein</fullName>
    </submittedName>
</protein>
<dbReference type="EMBL" id="BIFQ01000001">
    <property type="protein sequence ID" value="GCE06764.1"/>
    <property type="molecule type" value="Genomic_DNA"/>
</dbReference>
<name>A0A401ZIV7_9CHLR</name>
<sequence>MAGIYDLYGITDTDIDTAARLLPDALGLPFEPHESSFWGDYYSVRTENYDEHFSLKENYNVMEEDWNWSQFKHYPLMLEVSIDGKTMKRARELEARLLQTMGKKIILLKRVEFAS</sequence>